<dbReference type="SUPFAM" id="SSF53474">
    <property type="entry name" value="alpha/beta-Hydrolases"/>
    <property type="match status" value="1"/>
</dbReference>
<accession>A0ABQ1ZML7</accession>
<gene>
    <name evidence="1" type="ORF">GCM10007362_05070</name>
</gene>
<comment type="caution">
    <text evidence="1">The sequence shown here is derived from an EMBL/GenBank/DDBJ whole genome shotgun (WGS) entry which is preliminary data.</text>
</comment>
<protein>
    <recommendedName>
        <fullName evidence="3">Dienelactone hydrolase</fullName>
    </recommendedName>
</protein>
<dbReference type="InterPro" id="IPR025890">
    <property type="entry name" value="Abhydrolase_bac"/>
</dbReference>
<dbReference type="RefSeq" id="WP_172238607.1">
    <property type="nucleotide sequence ID" value="NZ_BMDD01000001.1"/>
</dbReference>
<proteinExistence type="predicted"/>
<dbReference type="Pfam" id="PF12715">
    <property type="entry name" value="Abhydrolase_7"/>
    <property type="match status" value="1"/>
</dbReference>
<keyword evidence="2" id="KW-1185">Reference proteome</keyword>
<reference evidence="2" key="1">
    <citation type="journal article" date="2019" name="Int. J. Syst. Evol. Microbiol.">
        <title>The Global Catalogue of Microorganisms (GCM) 10K type strain sequencing project: providing services to taxonomists for standard genome sequencing and annotation.</title>
        <authorList>
            <consortium name="The Broad Institute Genomics Platform"/>
            <consortium name="The Broad Institute Genome Sequencing Center for Infectious Disease"/>
            <person name="Wu L."/>
            <person name="Ma J."/>
        </authorList>
    </citation>
    <scope>NUCLEOTIDE SEQUENCE [LARGE SCALE GENOMIC DNA]</scope>
    <source>
        <strain evidence="2">CCM 8702</strain>
    </source>
</reference>
<organism evidence="1 2">
    <name type="scientific">Saccharibacillus endophyticus</name>
    <dbReference type="NCBI Taxonomy" id="2060666"/>
    <lineage>
        <taxon>Bacteria</taxon>
        <taxon>Bacillati</taxon>
        <taxon>Bacillota</taxon>
        <taxon>Bacilli</taxon>
        <taxon>Bacillales</taxon>
        <taxon>Paenibacillaceae</taxon>
        <taxon>Saccharibacillus</taxon>
    </lineage>
</organism>
<dbReference type="InterPro" id="IPR050261">
    <property type="entry name" value="FrsA_esterase"/>
</dbReference>
<evidence type="ECO:0008006" key="3">
    <source>
        <dbReference type="Google" id="ProtNLM"/>
    </source>
</evidence>
<dbReference type="Gene3D" id="3.40.50.1820">
    <property type="entry name" value="alpha/beta hydrolase"/>
    <property type="match status" value="1"/>
</dbReference>
<name>A0ABQ1ZML7_9BACL</name>
<sequence length="370" mass="40986">MNPHEPNTLEHFIRTLSESAPRRSEWEANIPFDQWQTELRLRFRELLGEFPSVPAELNPTLMEHTQCDGYIRERIEITTYEGLRMPLYLLVPDIPLPNSNTHDDSRHSAASDSRPVVLAIHGHGYGSREIVGLHPDGSARESEPGLHKDFALSLVRQGFVVVAPELLGFGDRRLEEDLASAAEDPGKNSCFRLSSALLMVGQTMAGYRIYETMRALDYVQTRHEFDSDRAGIMGISGGGLVAGFTAALDPRIACTVVSGYTNTFAASILSRNHCLDNYIPGILLEAEMPDLLGLIAPRGLFVESGAKDHLFGLAGVREALDRLHTIFQAAGRPDGIEADFFEGGHEIHGDPAFAWLKQQLMTTNKEARQR</sequence>
<evidence type="ECO:0000313" key="1">
    <source>
        <dbReference type="EMBL" id="GGH69714.1"/>
    </source>
</evidence>
<dbReference type="Proteomes" id="UP000605427">
    <property type="component" value="Unassembled WGS sequence"/>
</dbReference>
<dbReference type="PANTHER" id="PTHR22946:SF8">
    <property type="entry name" value="ACETYL XYLAN ESTERASE DOMAIN-CONTAINING PROTEIN"/>
    <property type="match status" value="1"/>
</dbReference>
<dbReference type="EMBL" id="BMDD01000001">
    <property type="protein sequence ID" value="GGH69714.1"/>
    <property type="molecule type" value="Genomic_DNA"/>
</dbReference>
<dbReference type="InterPro" id="IPR029058">
    <property type="entry name" value="AB_hydrolase_fold"/>
</dbReference>
<dbReference type="PANTHER" id="PTHR22946">
    <property type="entry name" value="DIENELACTONE HYDROLASE DOMAIN-CONTAINING PROTEIN-RELATED"/>
    <property type="match status" value="1"/>
</dbReference>
<evidence type="ECO:0000313" key="2">
    <source>
        <dbReference type="Proteomes" id="UP000605427"/>
    </source>
</evidence>